<accession>A0A1P8YYI9</accession>
<dbReference type="CDD" id="cd09279">
    <property type="entry name" value="RNase_HI_like"/>
    <property type="match status" value="1"/>
</dbReference>
<protein>
    <submittedName>
        <fullName evidence="2">Reverse transcriptase-like protein</fullName>
    </submittedName>
</protein>
<gene>
    <name evidence="2" type="ORF">FGENESH_11</name>
</gene>
<feature type="domain" description="Integrase catalytic" evidence="1">
    <location>
        <begin position="488"/>
        <end position="655"/>
    </location>
</feature>
<evidence type="ECO:0000313" key="2">
    <source>
        <dbReference type="EMBL" id="AQA29566.1"/>
    </source>
</evidence>
<reference evidence="2" key="1">
    <citation type="submission" date="2016-09" db="EMBL/GenBank/DDBJ databases">
        <authorList>
            <person name="Capua I."/>
            <person name="De Benedictis P."/>
            <person name="Joannis T."/>
            <person name="Lombin L.H."/>
            <person name="Cattoli G."/>
        </authorList>
    </citation>
    <scope>NUCLEOTIDE SEQUENCE</scope>
</reference>
<dbReference type="AlphaFoldDB" id="A0A1P8YYI9"/>
<dbReference type="GO" id="GO:0003676">
    <property type="term" value="F:nucleic acid binding"/>
    <property type="evidence" value="ECO:0007669"/>
    <property type="project" value="InterPro"/>
</dbReference>
<dbReference type="InterPro" id="IPR002156">
    <property type="entry name" value="RNaseH_domain"/>
</dbReference>
<dbReference type="InterPro" id="IPR041588">
    <property type="entry name" value="Integrase_H2C2"/>
</dbReference>
<reference evidence="2" key="2">
    <citation type="journal article" date="2017" name="EMBO J.">
        <title>Loss of pollen-specific phospholipase NOT LIKE DAD triggers gynogenesis in maize.</title>
        <authorList>
            <person name="Gilles L.M."/>
            <person name="Khaled A."/>
            <person name="Laffaire J.B."/>
            <person name="Chaignon S."/>
            <person name="Gendrot G."/>
            <person name="Laplaige J."/>
            <person name="Berges H."/>
            <person name="Beydon G."/>
            <person name="Bayle V."/>
            <person name="Barret P."/>
            <person name="Comadran J."/>
            <person name="Martinant J.P."/>
            <person name="Rogowsky P.M."/>
            <person name="Widiez T."/>
        </authorList>
    </citation>
    <scope>NUCLEOTIDE SEQUENCE</scope>
</reference>
<proteinExistence type="predicted"/>
<dbReference type="InterPro" id="IPR012337">
    <property type="entry name" value="RNaseH-like_sf"/>
</dbReference>
<dbReference type="EMBL" id="KX852318">
    <property type="protein sequence ID" value="AQA29566.1"/>
    <property type="molecule type" value="Genomic_DNA"/>
</dbReference>
<sequence>MAALSRFISRLGEKGLPFYKLLKKVDKFQWTLEAQEALDALKKFLTTPPVLKPPRRATSTQSAEDLLLYISCTTHVVSTALVVERVEEGHAYPVQHHVYFISEVLGPSKKKYPQVQKLLYAVLLTARKLRHYFDDHKVIVVTGFPIGDILHNKEAIGRIAKWACELGSHDIEFRPRTAIKTQALVDFVSEWTEQQVLDNPETAEVWRMYFDGSLKLQGAGAGILFTAPGGEHLKYALQLLFPASNNAAKYEALIHGLNIAISLGVKRLMVYGDSLVVISQINKEWDCSSDSMGKYCAAIRKLEDKFEGLEFHHIERDRNTAADVLSKLGSSRTQVPPGVFVQEILQPSISMDQTEECNIIDQPESDSDDWRKPIIKYIKNEEEPDDKNSAERIARQSAHYTLIGEILYRRGASGILMKCVLPSTGKQLLEEVHAGQCGIHAASRTLVGKVFRSGFYWPTAKNDAAELVQRCEACQYLSKQQHMPAQQLQTIPVTWPFACWGLDMIGPFKKAQGGYTHVLVAIDKFTKWIEFKPIASLTSAKAVEFIQGIIFRFGIPNNIITDLGSNFTSSEFFDFCEQKSIQIKYAFVAHPRANGQVERANGMILEALRKKVFDKNEKFAGKWIRELPYVVWSLRTQPSRALHGNTPFFMVYGSEAVLPADLKFGAPRLIFESIAEAEATRLEDIDVLEEERLNAVIQSARYQQTLRRYHDKAVRQRFFSVGDLVLRRILTGEGRHKLSPLWEGPFIVAEVTRPGSYRLTQMDGTEVGNSWNIEHLRKFYP</sequence>
<keyword evidence="2" id="KW-0695">RNA-directed DNA polymerase</keyword>
<dbReference type="Pfam" id="PF00665">
    <property type="entry name" value="rve"/>
    <property type="match status" value="1"/>
</dbReference>
<dbReference type="Gene3D" id="3.30.70.270">
    <property type="match status" value="1"/>
</dbReference>
<dbReference type="Gene3D" id="3.30.420.10">
    <property type="entry name" value="Ribonuclease H-like superfamily/Ribonuclease H"/>
    <property type="match status" value="2"/>
</dbReference>
<dbReference type="PANTHER" id="PTHR48475:SF1">
    <property type="entry name" value="RNASE H TYPE-1 DOMAIN-CONTAINING PROTEIN"/>
    <property type="match status" value="1"/>
</dbReference>
<keyword evidence="2" id="KW-0548">Nucleotidyltransferase</keyword>
<dbReference type="PANTHER" id="PTHR48475">
    <property type="entry name" value="RIBONUCLEASE H"/>
    <property type="match status" value="1"/>
</dbReference>
<dbReference type="InterPro" id="IPR043502">
    <property type="entry name" value="DNA/RNA_pol_sf"/>
</dbReference>
<dbReference type="Pfam" id="PF17919">
    <property type="entry name" value="RT_RNaseH_2"/>
    <property type="match status" value="1"/>
</dbReference>
<dbReference type="Pfam" id="PF13456">
    <property type="entry name" value="RVT_3"/>
    <property type="match status" value="1"/>
</dbReference>
<organism evidence="2">
    <name type="scientific">Zea mays</name>
    <name type="common">Maize</name>
    <dbReference type="NCBI Taxonomy" id="4577"/>
    <lineage>
        <taxon>Eukaryota</taxon>
        <taxon>Viridiplantae</taxon>
        <taxon>Streptophyta</taxon>
        <taxon>Embryophyta</taxon>
        <taxon>Tracheophyta</taxon>
        <taxon>Spermatophyta</taxon>
        <taxon>Magnoliopsida</taxon>
        <taxon>Liliopsida</taxon>
        <taxon>Poales</taxon>
        <taxon>Poaceae</taxon>
        <taxon>PACMAD clade</taxon>
        <taxon>Panicoideae</taxon>
        <taxon>Andropogonodae</taxon>
        <taxon>Andropogoneae</taxon>
        <taxon>Tripsacinae</taxon>
        <taxon>Zea</taxon>
    </lineage>
</organism>
<dbReference type="InterPro" id="IPR041577">
    <property type="entry name" value="RT_RNaseH_2"/>
</dbReference>
<evidence type="ECO:0000259" key="1">
    <source>
        <dbReference type="PROSITE" id="PS50994"/>
    </source>
</evidence>
<keyword evidence="2" id="KW-0808">Transferase</keyword>
<dbReference type="SUPFAM" id="SSF56672">
    <property type="entry name" value="DNA/RNA polymerases"/>
    <property type="match status" value="1"/>
</dbReference>
<dbReference type="SUPFAM" id="SSF53098">
    <property type="entry name" value="Ribonuclease H-like"/>
    <property type="match status" value="2"/>
</dbReference>
<dbReference type="PROSITE" id="PS50994">
    <property type="entry name" value="INTEGRASE"/>
    <property type="match status" value="1"/>
</dbReference>
<dbReference type="GO" id="GO:0004523">
    <property type="term" value="F:RNA-DNA hybrid ribonuclease activity"/>
    <property type="evidence" value="ECO:0007669"/>
    <property type="project" value="InterPro"/>
</dbReference>
<dbReference type="Gene3D" id="1.10.340.70">
    <property type="match status" value="1"/>
</dbReference>
<name>A0A1P8YYI9_MAIZE</name>
<dbReference type="InterPro" id="IPR001584">
    <property type="entry name" value="Integrase_cat-core"/>
</dbReference>
<dbReference type="Pfam" id="PF17921">
    <property type="entry name" value="Integrase_H2C2"/>
    <property type="match status" value="1"/>
</dbReference>
<dbReference type="InterPro" id="IPR036397">
    <property type="entry name" value="RNaseH_sf"/>
</dbReference>
<dbReference type="InterPro" id="IPR043128">
    <property type="entry name" value="Rev_trsase/Diguanyl_cyclase"/>
</dbReference>
<dbReference type="GO" id="GO:0003964">
    <property type="term" value="F:RNA-directed DNA polymerase activity"/>
    <property type="evidence" value="ECO:0007669"/>
    <property type="project" value="UniProtKB-KW"/>
</dbReference>
<dbReference type="GO" id="GO:0015074">
    <property type="term" value="P:DNA integration"/>
    <property type="evidence" value="ECO:0007669"/>
    <property type="project" value="InterPro"/>
</dbReference>